<dbReference type="AlphaFoldDB" id="A0A8E2AZB6"/>
<keyword evidence="2" id="KW-1185">Reference proteome</keyword>
<reference evidence="1 2" key="1">
    <citation type="submission" date="2016-07" db="EMBL/GenBank/DDBJ databases">
        <title>Draft genome of the white-rot fungus Obba rivulosa 3A-2.</title>
        <authorList>
            <consortium name="DOE Joint Genome Institute"/>
            <person name="Miettinen O."/>
            <person name="Riley R."/>
            <person name="Acob R."/>
            <person name="Barry K."/>
            <person name="Cullen D."/>
            <person name="De Vries R."/>
            <person name="Hainaut M."/>
            <person name="Hatakka A."/>
            <person name="Henrissat B."/>
            <person name="Hilden K."/>
            <person name="Kuo R."/>
            <person name="Labutti K."/>
            <person name="Lipzen A."/>
            <person name="Makela M.R."/>
            <person name="Sandor L."/>
            <person name="Spatafora J.W."/>
            <person name="Grigoriev I.V."/>
            <person name="Hibbett D.S."/>
        </authorList>
    </citation>
    <scope>NUCLEOTIDE SEQUENCE [LARGE SCALE GENOMIC DNA]</scope>
    <source>
        <strain evidence="1 2">3A-2</strain>
    </source>
</reference>
<organism evidence="1 2">
    <name type="scientific">Obba rivulosa</name>
    <dbReference type="NCBI Taxonomy" id="1052685"/>
    <lineage>
        <taxon>Eukaryota</taxon>
        <taxon>Fungi</taxon>
        <taxon>Dikarya</taxon>
        <taxon>Basidiomycota</taxon>
        <taxon>Agaricomycotina</taxon>
        <taxon>Agaricomycetes</taxon>
        <taxon>Polyporales</taxon>
        <taxon>Gelatoporiaceae</taxon>
        <taxon>Obba</taxon>
    </lineage>
</organism>
<feature type="non-terminal residue" evidence="1">
    <location>
        <position position="1"/>
    </location>
</feature>
<gene>
    <name evidence="1" type="ORF">OBBRIDRAFT_729606</name>
</gene>
<dbReference type="EMBL" id="KV722393">
    <property type="protein sequence ID" value="OCH90989.1"/>
    <property type="molecule type" value="Genomic_DNA"/>
</dbReference>
<evidence type="ECO:0000313" key="2">
    <source>
        <dbReference type="Proteomes" id="UP000250043"/>
    </source>
</evidence>
<protein>
    <submittedName>
        <fullName evidence="1">Uncharacterized protein</fullName>
    </submittedName>
</protein>
<proteinExistence type="predicted"/>
<evidence type="ECO:0000313" key="1">
    <source>
        <dbReference type="EMBL" id="OCH90989.1"/>
    </source>
</evidence>
<dbReference type="OrthoDB" id="3267359at2759"/>
<name>A0A8E2AZB6_9APHY</name>
<sequence length="68" mass="7921">AAKASVPKMSYKNFDIKIIAYYGVVIKGWPLDKFVPPSLIKSQTELKVLLWAWETNTIHFYKLTNEEF</sequence>
<accession>A0A8E2AZB6</accession>
<dbReference type="Proteomes" id="UP000250043">
    <property type="component" value="Unassembled WGS sequence"/>
</dbReference>